<accession>A0A2Z6RZF0</accession>
<name>A0A2Z6RZF0_9GLOM</name>
<organism evidence="1 2">
    <name type="scientific">Rhizophagus clarus</name>
    <dbReference type="NCBI Taxonomy" id="94130"/>
    <lineage>
        <taxon>Eukaryota</taxon>
        <taxon>Fungi</taxon>
        <taxon>Fungi incertae sedis</taxon>
        <taxon>Mucoromycota</taxon>
        <taxon>Glomeromycotina</taxon>
        <taxon>Glomeromycetes</taxon>
        <taxon>Glomerales</taxon>
        <taxon>Glomeraceae</taxon>
        <taxon>Rhizophagus</taxon>
    </lineage>
</organism>
<evidence type="ECO:0000313" key="1">
    <source>
        <dbReference type="EMBL" id="GBC02250.1"/>
    </source>
</evidence>
<dbReference type="EMBL" id="BEXD01003818">
    <property type="protein sequence ID" value="GBC02250.1"/>
    <property type="molecule type" value="Genomic_DNA"/>
</dbReference>
<gene>
    <name evidence="1" type="ORF">RclHR1_04520003</name>
</gene>
<dbReference type="STRING" id="94130.A0A2Z6RZF0"/>
<sequence length="628" mass="73761">MMHQYFQNFEYEIKINIFKYVEFPHNLALTCRNWSIISKDAYAKTEWLLVHYGISHALFHAVRLGPTFIDIPVCKTLITRKVPISRYFIQRLLMHFGKYDQKLIELKIEHNVGQLDADRIRAFQQKIKSPWASNLPIFVFTYLLDEGYKQLANMNETLPSKGNDMELFHFLSAGPHVINYAPGMLRKNLKDIEDLILNKRFVPFPPRPKAYQLDLNNDPHIHQQPIPEEYPSKDGFENNRQLNVIARGILIHPDLVNLWKQIGYYEICNDVNDLVMQGALLILFPPTPASDWSCPSIEMVISRLAELINLGFSLKDNVIIDALHMFEHRLDEIGNILWDAFLAIRSNEHVFSLALKFFREAFKPERNLKKDDLLNFLKSKFDYHEQVVKQVVKQYFIEEKMSDITLRRKSLILSPKIYQYILKTYSKNSELTIMCFEDILALRIYIDNPQNLDEISTCTRDSIISVFDSYIKENVSFKPEYLDLLPKATSLELIKPFFEVFLPSIFGMKPNSKVSKRGKTTSSKKRKKLADGLVVPWIKKLEQIDLLNRSNNGELSINFRECYMNFCKRLESETNYQICQVKEENNFVVMNSYNQHKKQKRNENQTDDVNMNLNFNEEISDLYQNILF</sequence>
<reference evidence="1 2" key="1">
    <citation type="submission" date="2017-11" db="EMBL/GenBank/DDBJ databases">
        <title>The genome of Rhizophagus clarus HR1 reveals common genetic basis of auxotrophy among arbuscular mycorrhizal fungi.</title>
        <authorList>
            <person name="Kobayashi Y."/>
        </authorList>
    </citation>
    <scope>NUCLEOTIDE SEQUENCE [LARGE SCALE GENOMIC DNA]</scope>
    <source>
        <strain evidence="1 2">HR1</strain>
    </source>
</reference>
<dbReference type="Proteomes" id="UP000247702">
    <property type="component" value="Unassembled WGS sequence"/>
</dbReference>
<evidence type="ECO:0000313" key="2">
    <source>
        <dbReference type="Proteomes" id="UP000247702"/>
    </source>
</evidence>
<proteinExistence type="predicted"/>
<dbReference type="AlphaFoldDB" id="A0A2Z6RZF0"/>
<keyword evidence="2" id="KW-1185">Reference proteome</keyword>
<comment type="caution">
    <text evidence="1">The sequence shown here is derived from an EMBL/GenBank/DDBJ whole genome shotgun (WGS) entry which is preliminary data.</text>
</comment>
<protein>
    <submittedName>
        <fullName evidence="1">Uncharacterized protein</fullName>
    </submittedName>
</protein>